<evidence type="ECO:0000256" key="8">
    <source>
        <dbReference type="SAM" id="Phobius"/>
    </source>
</evidence>
<evidence type="ECO:0000256" key="5">
    <source>
        <dbReference type="ARBA" id="ARBA00022679"/>
    </source>
</evidence>
<keyword evidence="8" id="KW-1133">Transmembrane helix</keyword>
<evidence type="ECO:0000313" key="11">
    <source>
        <dbReference type="EMBL" id="MBE9608711.1"/>
    </source>
</evidence>
<dbReference type="SUPFAM" id="SSF47384">
    <property type="entry name" value="Homodimeric domain of signal transducing histidine kinase"/>
    <property type="match status" value="1"/>
</dbReference>
<dbReference type="PROSITE" id="PS50885">
    <property type="entry name" value="HAMP"/>
    <property type="match status" value="1"/>
</dbReference>
<feature type="transmembrane region" description="Helical" evidence="8">
    <location>
        <begin position="363"/>
        <end position="383"/>
    </location>
</feature>
<dbReference type="InterPro" id="IPR036097">
    <property type="entry name" value="HisK_dim/P_sf"/>
</dbReference>
<dbReference type="PRINTS" id="PR00344">
    <property type="entry name" value="BCTRLSENSOR"/>
</dbReference>
<evidence type="ECO:0000256" key="2">
    <source>
        <dbReference type="ARBA" id="ARBA00004429"/>
    </source>
</evidence>
<comment type="subcellular location">
    <subcellularLocation>
        <location evidence="2">Cell inner membrane</location>
        <topology evidence="2">Multi-pass membrane protein</topology>
    </subcellularLocation>
</comment>
<dbReference type="Pfam" id="PF00672">
    <property type="entry name" value="HAMP"/>
    <property type="match status" value="1"/>
</dbReference>
<proteinExistence type="predicted"/>
<dbReference type="SMART" id="SM00387">
    <property type="entry name" value="HATPase_c"/>
    <property type="match status" value="1"/>
</dbReference>
<dbReference type="GO" id="GO:0005886">
    <property type="term" value="C:plasma membrane"/>
    <property type="evidence" value="ECO:0007669"/>
    <property type="project" value="UniProtKB-SubCell"/>
</dbReference>
<reference evidence="11 12" key="1">
    <citation type="submission" date="2020-10" db="EMBL/GenBank/DDBJ databases">
        <title>The genome sequence of Chitinilyticum litopenaei 4Y14.</title>
        <authorList>
            <person name="Liu Y."/>
        </authorList>
    </citation>
    <scope>NUCLEOTIDE SEQUENCE [LARGE SCALE GENOMIC DNA]</scope>
    <source>
        <strain evidence="11 12">4Y14</strain>
    </source>
</reference>
<feature type="transmembrane region" description="Helical" evidence="8">
    <location>
        <begin position="27"/>
        <end position="45"/>
    </location>
</feature>
<dbReference type="InterPro" id="IPR036890">
    <property type="entry name" value="HATPase_C_sf"/>
</dbReference>
<keyword evidence="8" id="KW-0472">Membrane</keyword>
<dbReference type="PANTHER" id="PTHR42878">
    <property type="entry name" value="TWO-COMPONENT HISTIDINE KINASE"/>
    <property type="match status" value="1"/>
</dbReference>
<dbReference type="GO" id="GO:0007234">
    <property type="term" value="P:osmosensory signaling via phosphorelay pathway"/>
    <property type="evidence" value="ECO:0007669"/>
    <property type="project" value="TreeGrafter"/>
</dbReference>
<name>A0A8J7K149_9NEIS</name>
<dbReference type="SMART" id="SM00388">
    <property type="entry name" value="HisKA"/>
    <property type="match status" value="1"/>
</dbReference>
<dbReference type="InterPro" id="IPR003661">
    <property type="entry name" value="HisK_dim/P_dom"/>
</dbReference>
<dbReference type="InterPro" id="IPR003660">
    <property type="entry name" value="HAMP_dom"/>
</dbReference>
<dbReference type="InterPro" id="IPR005467">
    <property type="entry name" value="His_kinase_dom"/>
</dbReference>
<dbReference type="Proteomes" id="UP000604481">
    <property type="component" value="Unassembled WGS sequence"/>
</dbReference>
<dbReference type="SUPFAM" id="SSF55874">
    <property type="entry name" value="ATPase domain of HSP90 chaperone/DNA topoisomerase II/histidine kinase"/>
    <property type="match status" value="1"/>
</dbReference>
<keyword evidence="4" id="KW-0597">Phosphoprotein</keyword>
<dbReference type="PROSITE" id="PS50109">
    <property type="entry name" value="HIS_KIN"/>
    <property type="match status" value="1"/>
</dbReference>
<dbReference type="Gene3D" id="1.10.287.130">
    <property type="match status" value="1"/>
</dbReference>
<evidence type="ECO:0000256" key="3">
    <source>
        <dbReference type="ARBA" id="ARBA00012438"/>
    </source>
</evidence>
<organism evidence="11 12">
    <name type="scientific">Chitinilyticum piscinae</name>
    <dbReference type="NCBI Taxonomy" id="2866724"/>
    <lineage>
        <taxon>Bacteria</taxon>
        <taxon>Pseudomonadati</taxon>
        <taxon>Pseudomonadota</taxon>
        <taxon>Betaproteobacteria</taxon>
        <taxon>Neisseriales</taxon>
        <taxon>Chitinibacteraceae</taxon>
        <taxon>Chitinilyticum</taxon>
    </lineage>
</organism>
<dbReference type="AlphaFoldDB" id="A0A8J7K149"/>
<keyword evidence="7" id="KW-0175">Coiled coil</keyword>
<evidence type="ECO:0000256" key="6">
    <source>
        <dbReference type="ARBA" id="ARBA00022777"/>
    </source>
</evidence>
<comment type="catalytic activity">
    <reaction evidence="1">
        <text>ATP + protein L-histidine = ADP + protein N-phospho-L-histidine.</text>
        <dbReference type="EC" id="2.7.13.3"/>
    </reaction>
</comment>
<dbReference type="InterPro" id="IPR004358">
    <property type="entry name" value="Sig_transdc_His_kin-like_C"/>
</dbReference>
<evidence type="ECO:0000256" key="7">
    <source>
        <dbReference type="SAM" id="Coils"/>
    </source>
</evidence>
<dbReference type="EMBL" id="JADFUA010000002">
    <property type="protein sequence ID" value="MBE9608711.1"/>
    <property type="molecule type" value="Genomic_DNA"/>
</dbReference>
<dbReference type="Pfam" id="PF00512">
    <property type="entry name" value="HisKA"/>
    <property type="match status" value="1"/>
</dbReference>
<dbReference type="GO" id="GO:0000156">
    <property type="term" value="F:phosphorelay response regulator activity"/>
    <property type="evidence" value="ECO:0007669"/>
    <property type="project" value="TreeGrafter"/>
</dbReference>
<dbReference type="InterPro" id="IPR050351">
    <property type="entry name" value="BphY/WalK/GraS-like"/>
</dbReference>
<keyword evidence="12" id="KW-1185">Reference proteome</keyword>
<dbReference type="PANTHER" id="PTHR42878:SF15">
    <property type="entry name" value="BACTERIOPHYTOCHROME"/>
    <property type="match status" value="1"/>
</dbReference>
<dbReference type="InterPro" id="IPR003594">
    <property type="entry name" value="HATPase_dom"/>
</dbReference>
<dbReference type="EC" id="2.7.13.3" evidence="3"/>
<keyword evidence="6 11" id="KW-0418">Kinase</keyword>
<evidence type="ECO:0000259" key="9">
    <source>
        <dbReference type="PROSITE" id="PS50109"/>
    </source>
</evidence>
<keyword evidence="5" id="KW-0808">Transferase</keyword>
<protein>
    <recommendedName>
        <fullName evidence="3">histidine kinase</fullName>
        <ecNumber evidence="3">2.7.13.3</ecNumber>
    </recommendedName>
</protein>
<dbReference type="CDD" id="cd00082">
    <property type="entry name" value="HisKA"/>
    <property type="match status" value="1"/>
</dbReference>
<sequence>MNSDTLPDLPCPPVARESLFRRVLRNMGMRIALVSVLLSVASYYYSYNKLQDEALANLSKYLEARSQLESDLFLQAETNTRLIRDEFRRRYGQPASYEVAAEFERLLAPDREGVRRVRVELDDFEHRATVAILPEARLTPDFQRQVLLGYELLSQYGPAFRNRYYDTFIDLNVSDASLMYLPDLNYARNGSAADFREELESERLGMPKHNPARRPAWTGIYFDRQAQEWMISVVTPLDFSGRFIGAVGQDVLLDQLIRRTNTINIPGSWNFITTREGYLIAHPEHMEHIKAAAGRYAIESGDDAFLREAYLTLKSAPPGARFVETRDGKFWLGVVPIAGADWQFVTVYPKYLLQKQAAVTASLVLLLGLFALMVELGLLAMVLRRDVVRPLRELQAAMRQLMQGREVPERLAAERDDELGEVTANFRAMARVVSQKQHELEEQVERRTLELAERNTALEHANTELQQLNTEKNELLAIAAHDLKNPVGSMLGMAQMLERKLDEWPPEKVRDRLRGIATLGGRVLNILGNLLDHHALETGNMRFRSEPVLLDRLLSELLDSWQERLDAKRQQCRFSHSGLKVFADRQAVWQIMENLLSNAVKYAPQHSLISIEVRATGPQVEIAVRDRGPGIAPHEMPLLFRKFSRLSAVPTGGEHTTGLGLSIVKRLAEAMGGSIACESKLGDGAAFIVRLPLAQD</sequence>
<keyword evidence="8" id="KW-0812">Transmembrane</keyword>
<comment type="caution">
    <text evidence="11">The sequence shown here is derived from an EMBL/GenBank/DDBJ whole genome shotgun (WGS) entry which is preliminary data.</text>
</comment>
<accession>A0A8J7K149</accession>
<gene>
    <name evidence="11" type="ORF">INR99_05045</name>
</gene>
<feature type="coiled-coil region" evidence="7">
    <location>
        <begin position="451"/>
        <end position="478"/>
    </location>
</feature>
<dbReference type="GO" id="GO:0000155">
    <property type="term" value="F:phosphorelay sensor kinase activity"/>
    <property type="evidence" value="ECO:0007669"/>
    <property type="project" value="InterPro"/>
</dbReference>
<feature type="domain" description="Histidine kinase" evidence="9">
    <location>
        <begin position="478"/>
        <end position="695"/>
    </location>
</feature>
<evidence type="ECO:0000259" key="10">
    <source>
        <dbReference type="PROSITE" id="PS50885"/>
    </source>
</evidence>
<evidence type="ECO:0000256" key="1">
    <source>
        <dbReference type="ARBA" id="ARBA00000085"/>
    </source>
</evidence>
<dbReference type="FunFam" id="3.30.565.10:FF:000006">
    <property type="entry name" value="Sensor histidine kinase WalK"/>
    <property type="match status" value="1"/>
</dbReference>
<feature type="domain" description="HAMP" evidence="10">
    <location>
        <begin position="385"/>
        <end position="438"/>
    </location>
</feature>
<dbReference type="CDD" id="cd06225">
    <property type="entry name" value="HAMP"/>
    <property type="match status" value="1"/>
</dbReference>
<dbReference type="Pfam" id="PF02518">
    <property type="entry name" value="HATPase_c"/>
    <property type="match status" value="1"/>
</dbReference>
<dbReference type="SMART" id="SM00304">
    <property type="entry name" value="HAMP"/>
    <property type="match status" value="1"/>
</dbReference>
<dbReference type="GO" id="GO:0030295">
    <property type="term" value="F:protein kinase activator activity"/>
    <property type="evidence" value="ECO:0007669"/>
    <property type="project" value="TreeGrafter"/>
</dbReference>
<dbReference type="Gene3D" id="3.30.450.20">
    <property type="entry name" value="PAS domain"/>
    <property type="match status" value="2"/>
</dbReference>
<dbReference type="RefSeq" id="WP_194115239.1">
    <property type="nucleotide sequence ID" value="NZ_JADFUA010000002.1"/>
</dbReference>
<dbReference type="Gene3D" id="6.10.340.10">
    <property type="match status" value="1"/>
</dbReference>
<dbReference type="Gene3D" id="3.30.565.10">
    <property type="entry name" value="Histidine kinase-like ATPase, C-terminal domain"/>
    <property type="match status" value="1"/>
</dbReference>
<evidence type="ECO:0000313" key="12">
    <source>
        <dbReference type="Proteomes" id="UP000604481"/>
    </source>
</evidence>
<evidence type="ECO:0000256" key="4">
    <source>
        <dbReference type="ARBA" id="ARBA00022553"/>
    </source>
</evidence>